<dbReference type="KEGG" id="ecc:c5380"/>
<reference evidence="1 2" key="1">
    <citation type="journal article" date="2002" name="Proc. Natl. Acad. Sci. U.S.A.">
        <title>Extensive mosaic structure revealed by the complete genome sequence of uropathogenic Escherichia coli.</title>
        <authorList>
            <person name="Welch R.A."/>
            <person name="Burland V."/>
            <person name="Plunkett G.III."/>
            <person name="Redford P."/>
            <person name="Roesch P."/>
            <person name="Rasko D."/>
            <person name="Buckles E.L."/>
            <person name="Liou S.R."/>
            <person name="Boutin A."/>
            <person name="Hackett J."/>
            <person name="Stroud D."/>
            <person name="Mayhew G.F."/>
            <person name="Rose D.J."/>
            <person name="Zhou S."/>
            <person name="Schwartz D.C."/>
            <person name="Perna N.T."/>
            <person name="Mobley H.L."/>
            <person name="Donnenberg M.S."/>
            <person name="Blattner F.R."/>
        </authorList>
    </citation>
    <scope>NUCLEOTIDE SEQUENCE [LARGE SCALE GENOMIC DNA]</scope>
    <source>
        <strain evidence="2">CFT073 / ATCC 700928 / UPEC</strain>
    </source>
</reference>
<proteinExistence type="predicted"/>
<organism evidence="1 2">
    <name type="scientific">Escherichia coli O6:H1 (strain CFT073 / ATCC 700928 / UPEC)</name>
    <dbReference type="NCBI Taxonomy" id="199310"/>
    <lineage>
        <taxon>Bacteria</taxon>
        <taxon>Pseudomonadati</taxon>
        <taxon>Pseudomonadota</taxon>
        <taxon>Gammaproteobacteria</taxon>
        <taxon>Enterobacterales</taxon>
        <taxon>Enterobacteriaceae</taxon>
        <taxon>Escherichia</taxon>
    </lineage>
</organism>
<evidence type="ECO:0000313" key="1">
    <source>
        <dbReference type="EMBL" id="AAN83802.1"/>
    </source>
</evidence>
<gene>
    <name evidence="1" type="ordered locus">c5380</name>
</gene>
<name>A0A0H2VGG3_ECOL6</name>
<accession>A0A0H2VGG3</accession>
<dbReference type="EMBL" id="AE014075">
    <property type="protein sequence ID" value="AAN83802.1"/>
    <property type="molecule type" value="Genomic_DNA"/>
</dbReference>
<dbReference type="Proteomes" id="UP000001410">
    <property type="component" value="Chromosome"/>
</dbReference>
<protein>
    <submittedName>
        <fullName evidence="1">Uncharacterized protein</fullName>
    </submittedName>
</protein>
<sequence length="94" mass="10175">MRHEIQLDDARPLDIIMRSFVGLWLLVEQCWFFDAGDDEIPKLSTLAIKGPYVPAQAGINQGKGHNYPLGLAAAHRVVADGDGSLSVDSSANRG</sequence>
<keyword evidence="2" id="KW-1185">Reference proteome</keyword>
<evidence type="ECO:0000313" key="2">
    <source>
        <dbReference type="Proteomes" id="UP000001410"/>
    </source>
</evidence>
<dbReference type="AlphaFoldDB" id="A0A0H2VGG3"/>
<dbReference type="HOGENOM" id="CLU_2381557_0_0_6"/>